<organism evidence="2 3">
    <name type="scientific">Streptomyces glomeratus</name>
    <dbReference type="NCBI Taxonomy" id="284452"/>
    <lineage>
        <taxon>Bacteria</taxon>
        <taxon>Bacillati</taxon>
        <taxon>Actinomycetota</taxon>
        <taxon>Actinomycetes</taxon>
        <taxon>Kitasatosporales</taxon>
        <taxon>Streptomycetaceae</taxon>
        <taxon>Streptomyces</taxon>
    </lineage>
</organism>
<dbReference type="InterPro" id="IPR053832">
    <property type="entry name" value="DUF6924"/>
</dbReference>
<name>A0ABP6M4S2_9ACTN</name>
<keyword evidence="3" id="KW-1185">Reference proteome</keyword>
<evidence type="ECO:0000313" key="3">
    <source>
        <dbReference type="Proteomes" id="UP001501532"/>
    </source>
</evidence>
<evidence type="ECO:0000259" key="1">
    <source>
        <dbReference type="Pfam" id="PF21962"/>
    </source>
</evidence>
<feature type="domain" description="DUF6924" evidence="1">
    <location>
        <begin position="183"/>
        <end position="311"/>
    </location>
</feature>
<reference evidence="3" key="1">
    <citation type="journal article" date="2019" name="Int. J. Syst. Evol. Microbiol.">
        <title>The Global Catalogue of Microorganisms (GCM) 10K type strain sequencing project: providing services to taxonomists for standard genome sequencing and annotation.</title>
        <authorList>
            <consortium name="The Broad Institute Genomics Platform"/>
            <consortium name="The Broad Institute Genome Sequencing Center for Infectious Disease"/>
            <person name="Wu L."/>
            <person name="Ma J."/>
        </authorList>
    </citation>
    <scope>NUCLEOTIDE SEQUENCE [LARGE SCALE GENOMIC DNA]</scope>
    <source>
        <strain evidence="3">JCM 9091</strain>
    </source>
</reference>
<dbReference type="EMBL" id="BAAAUF010000099">
    <property type="protein sequence ID" value="GAA3077726.1"/>
    <property type="molecule type" value="Genomic_DNA"/>
</dbReference>
<sequence>MLLPQVPTTLPGRNQQAQQARWGFSMQRSNWPLLAGRTRPLKMKEWGDLAVVDPVAGKQPRGRGFLAAEKDWLHIDAGSALENPIVILYAGDDPGAESGWDEVEEITLVSTTGFLALCDSGYEPLRKENLATAGVGPYLIRVHASDRSLDGKKPRFLIQVIPGERTGAEPEPPSPTIEESAGPLLVRTSFGQPDEWARLLQALEAGSEHYEAITVIDNRAYAGFTADQVQARIGRDDEDWPDSTLVLIADEPALASPEFPLLAVNNLPDDDDDPFRITLAAAGSFVVNMELADTGFGEWGRGVDADGVYREEHY</sequence>
<gene>
    <name evidence="2" type="ORF">GCM10010448_69780</name>
</gene>
<accession>A0ABP6M4S2</accession>
<protein>
    <recommendedName>
        <fullName evidence="1">DUF6924 domain-containing protein</fullName>
    </recommendedName>
</protein>
<evidence type="ECO:0000313" key="2">
    <source>
        <dbReference type="EMBL" id="GAA3077726.1"/>
    </source>
</evidence>
<proteinExistence type="predicted"/>
<dbReference type="Pfam" id="PF21962">
    <property type="entry name" value="DUF6924"/>
    <property type="match status" value="1"/>
</dbReference>
<dbReference type="RefSeq" id="WP_234519768.1">
    <property type="nucleotide sequence ID" value="NZ_BAAAUF010000099.1"/>
</dbReference>
<comment type="caution">
    <text evidence="2">The sequence shown here is derived from an EMBL/GenBank/DDBJ whole genome shotgun (WGS) entry which is preliminary data.</text>
</comment>
<dbReference type="Proteomes" id="UP001501532">
    <property type="component" value="Unassembled WGS sequence"/>
</dbReference>